<protein>
    <submittedName>
        <fullName evidence="1">Uncharacterized protein</fullName>
    </submittedName>
</protein>
<organism evidence="1 2">
    <name type="scientific">Mesonia phycicola</name>
    <dbReference type="NCBI Taxonomy" id="579105"/>
    <lineage>
        <taxon>Bacteria</taxon>
        <taxon>Pseudomonadati</taxon>
        <taxon>Bacteroidota</taxon>
        <taxon>Flavobacteriia</taxon>
        <taxon>Flavobacteriales</taxon>
        <taxon>Flavobacteriaceae</taxon>
        <taxon>Mesonia</taxon>
    </lineage>
</organism>
<gene>
    <name evidence="1" type="ORF">SAMN04488096_10726</name>
</gene>
<proteinExistence type="predicted"/>
<keyword evidence="2" id="KW-1185">Reference proteome</keyword>
<name>A0A1M6FYW0_9FLAO</name>
<evidence type="ECO:0000313" key="2">
    <source>
        <dbReference type="Proteomes" id="UP000184225"/>
    </source>
</evidence>
<accession>A0A1M6FYW0</accession>
<reference evidence="1 2" key="1">
    <citation type="submission" date="2016-11" db="EMBL/GenBank/DDBJ databases">
        <authorList>
            <person name="Jaros S."/>
            <person name="Januszkiewicz K."/>
            <person name="Wedrychowicz H."/>
        </authorList>
    </citation>
    <scope>NUCLEOTIDE SEQUENCE [LARGE SCALE GENOMIC DNA]</scope>
    <source>
        <strain evidence="1 2">DSM 21425</strain>
    </source>
</reference>
<dbReference type="AlphaFoldDB" id="A0A1M6FYW0"/>
<dbReference type="STRING" id="579105.SAMN04488096_10726"/>
<dbReference type="Proteomes" id="UP000184225">
    <property type="component" value="Unassembled WGS sequence"/>
</dbReference>
<dbReference type="EMBL" id="FQYY01000007">
    <property type="protein sequence ID" value="SHJ02799.1"/>
    <property type="molecule type" value="Genomic_DNA"/>
</dbReference>
<evidence type="ECO:0000313" key="1">
    <source>
        <dbReference type="EMBL" id="SHJ02799.1"/>
    </source>
</evidence>
<sequence>MAWEFSLEFFGQDNEGELQYTLTTQRRFFLNERNSLIKKLNKAQTIALQVASINDELRIVVSKNYKLLEVKNTQQIRDKWLAVKTELLDTYPDLKEMAADFDWQLQENEIQNVFLNDNFYNFLFANIFYREFEGDAVIKDKKILANGLGNIDIPIQEEKKITKQDITFSEVTMELSGELDTEAKNFPLAKMNAFLGSLPTEPGSQHNLDFEYHGSYELRPEVGLIINGQLSYTTSIGDLYRKETTITFKLEEDG</sequence>